<dbReference type="Proteomes" id="UP000549394">
    <property type="component" value="Unassembled WGS sequence"/>
</dbReference>
<dbReference type="AlphaFoldDB" id="A0A7I8VSZ7"/>
<dbReference type="InterPro" id="IPR051490">
    <property type="entry name" value="THEM6_lcsJ_thioesterase"/>
</dbReference>
<dbReference type="EMBL" id="CAJFCJ010000007">
    <property type="protein sequence ID" value="CAD5117743.1"/>
    <property type="molecule type" value="Genomic_DNA"/>
</dbReference>
<gene>
    <name evidence="3" type="ORF">DGYR_LOCUS6244</name>
</gene>
<evidence type="ECO:0000313" key="4">
    <source>
        <dbReference type="Proteomes" id="UP000549394"/>
    </source>
</evidence>
<protein>
    <recommendedName>
        <fullName evidence="2">Protein THEM6</fullName>
    </recommendedName>
</protein>
<dbReference type="Gene3D" id="3.10.129.10">
    <property type="entry name" value="Hotdog Thioesterase"/>
    <property type="match status" value="1"/>
</dbReference>
<dbReference type="CDD" id="cd00586">
    <property type="entry name" value="4HBT"/>
    <property type="match status" value="1"/>
</dbReference>
<dbReference type="InterPro" id="IPR029069">
    <property type="entry name" value="HotDog_dom_sf"/>
</dbReference>
<keyword evidence="4" id="KW-1185">Reference proteome</keyword>
<evidence type="ECO:0000256" key="1">
    <source>
        <dbReference type="ARBA" id="ARBA00038228"/>
    </source>
</evidence>
<organism evidence="3 4">
    <name type="scientific">Dimorphilus gyrociliatus</name>
    <dbReference type="NCBI Taxonomy" id="2664684"/>
    <lineage>
        <taxon>Eukaryota</taxon>
        <taxon>Metazoa</taxon>
        <taxon>Spiralia</taxon>
        <taxon>Lophotrochozoa</taxon>
        <taxon>Annelida</taxon>
        <taxon>Polychaeta</taxon>
        <taxon>Polychaeta incertae sedis</taxon>
        <taxon>Dinophilidae</taxon>
        <taxon>Dimorphilus</taxon>
    </lineage>
</organism>
<dbReference type="PANTHER" id="PTHR12475:SF4">
    <property type="entry name" value="PROTEIN THEM6"/>
    <property type="match status" value="1"/>
</dbReference>
<dbReference type="PANTHER" id="PTHR12475">
    <property type="match status" value="1"/>
</dbReference>
<name>A0A7I8VSZ7_9ANNE</name>
<comment type="caution">
    <text evidence="3">The sequence shown here is derived from an EMBL/GenBank/DDBJ whole genome shotgun (WGS) entry which is preliminary data.</text>
</comment>
<proteinExistence type="inferred from homology"/>
<dbReference type="Pfam" id="PF13279">
    <property type="entry name" value="4HBT_2"/>
    <property type="match status" value="1"/>
</dbReference>
<dbReference type="SUPFAM" id="SSF54637">
    <property type="entry name" value="Thioesterase/thiol ester dehydrase-isomerase"/>
    <property type="match status" value="1"/>
</dbReference>
<accession>A0A7I8VSZ7</accession>
<comment type="similarity">
    <text evidence="1">Belongs to the THEM6 family.</text>
</comment>
<evidence type="ECO:0000313" key="3">
    <source>
        <dbReference type="EMBL" id="CAD5117743.1"/>
    </source>
</evidence>
<reference evidence="3 4" key="1">
    <citation type="submission" date="2020-08" db="EMBL/GenBank/DDBJ databases">
        <authorList>
            <person name="Hejnol A."/>
        </authorList>
    </citation>
    <scope>NUCLEOTIDE SEQUENCE [LARGE SCALE GENOMIC DNA]</scope>
</reference>
<sequence>MIEETLVVKRRVGLRDLDSYFHMNNARYLWYLDASRAIFFITSGLNLELYKFNKNGYIVAASSTIRYRRSLQLFEKYRIVSRIAYFDEKNVYMEHKFISEKDEFISSIAYLKLAFVKVKPIDVFKSYLKVSEDELQLECPKALKSWMEFQEHSSQSLKKSIE</sequence>
<dbReference type="OrthoDB" id="265761at2759"/>
<evidence type="ECO:0000256" key="2">
    <source>
        <dbReference type="ARBA" id="ARBA00041112"/>
    </source>
</evidence>